<feature type="DNA-binding region" description="OmpR/PhoB-type" evidence="3">
    <location>
        <begin position="125"/>
        <end position="223"/>
    </location>
</feature>
<dbReference type="PROSITE" id="PS51755">
    <property type="entry name" value="OMPR_PHOB"/>
    <property type="match status" value="1"/>
</dbReference>
<sequence>MNRIALVEDHLRLAELIGRGLEPAGIGADVYGSVQAAWSGIAERDYAAIVVDRGLPDGDGLALVRRLRAAGSRVPCLVLTSRDALRDRVDGLEAGADDYLPKPFALEELVARVRALMRRAPVLRDLQPCHADLRVLPEAGCMSCGEESVTLSASELQIIICLVRAEGGIVRHATLEAAAWGRGEGVTPNALEVALHRLRRKLAAIGSELSIRNIRGHGFALYRTHVAP</sequence>
<dbReference type="InterPro" id="IPR011006">
    <property type="entry name" value="CheY-like_superfamily"/>
</dbReference>
<dbReference type="EMBL" id="BNBA01000005">
    <property type="protein sequence ID" value="GHH49398.1"/>
    <property type="molecule type" value="Genomic_DNA"/>
</dbReference>
<dbReference type="InterPro" id="IPR001789">
    <property type="entry name" value="Sig_transdc_resp-reg_receiver"/>
</dbReference>
<keyword evidence="1 3" id="KW-0238">DNA-binding</keyword>
<evidence type="ECO:0000259" key="4">
    <source>
        <dbReference type="PROSITE" id="PS50110"/>
    </source>
</evidence>
<evidence type="ECO:0000313" key="6">
    <source>
        <dbReference type="EMBL" id="GHH49398.1"/>
    </source>
</evidence>
<feature type="domain" description="OmpR/PhoB-type" evidence="5">
    <location>
        <begin position="125"/>
        <end position="223"/>
    </location>
</feature>
<dbReference type="PANTHER" id="PTHR48111">
    <property type="entry name" value="REGULATOR OF RPOS"/>
    <property type="match status" value="1"/>
</dbReference>
<dbReference type="Pfam" id="PF00072">
    <property type="entry name" value="Response_reg"/>
    <property type="match status" value="1"/>
</dbReference>
<feature type="domain" description="Response regulatory" evidence="4">
    <location>
        <begin position="3"/>
        <end position="117"/>
    </location>
</feature>
<evidence type="ECO:0000256" key="2">
    <source>
        <dbReference type="PROSITE-ProRule" id="PRU00169"/>
    </source>
</evidence>
<gene>
    <name evidence="6" type="ORF">GCM10009090_08680</name>
</gene>
<protein>
    <submittedName>
        <fullName evidence="6">DNA-binding response regulator</fullName>
    </submittedName>
</protein>
<dbReference type="SUPFAM" id="SSF46894">
    <property type="entry name" value="C-terminal effector domain of the bipartite response regulators"/>
    <property type="match status" value="1"/>
</dbReference>
<organism evidence="6 7">
    <name type="scientific">Xanthomonas boreopolis</name>
    <dbReference type="NCBI Taxonomy" id="86183"/>
    <lineage>
        <taxon>Bacteria</taxon>
        <taxon>Pseudomonadati</taxon>
        <taxon>Pseudomonadota</taxon>
        <taxon>Gammaproteobacteria</taxon>
        <taxon>Lysobacterales</taxon>
        <taxon>Lysobacteraceae</taxon>
        <taxon>Xanthomonas</taxon>
    </lineage>
</organism>
<dbReference type="PROSITE" id="PS50110">
    <property type="entry name" value="RESPONSE_REGULATORY"/>
    <property type="match status" value="1"/>
</dbReference>
<accession>A0A919F6M8</accession>
<dbReference type="Gene3D" id="1.10.10.10">
    <property type="entry name" value="Winged helix-like DNA-binding domain superfamily/Winged helix DNA-binding domain"/>
    <property type="match status" value="1"/>
</dbReference>
<dbReference type="SUPFAM" id="SSF52172">
    <property type="entry name" value="CheY-like"/>
    <property type="match status" value="1"/>
</dbReference>
<evidence type="ECO:0000313" key="7">
    <source>
        <dbReference type="Proteomes" id="UP000623958"/>
    </source>
</evidence>
<dbReference type="CDD" id="cd00383">
    <property type="entry name" value="trans_reg_C"/>
    <property type="match status" value="1"/>
</dbReference>
<dbReference type="InterPro" id="IPR001867">
    <property type="entry name" value="OmpR/PhoB-type_DNA-bd"/>
</dbReference>
<dbReference type="PANTHER" id="PTHR48111:SF36">
    <property type="entry name" value="TRANSCRIPTIONAL REGULATORY PROTEIN CUTR"/>
    <property type="match status" value="1"/>
</dbReference>
<name>A0A919F6M8_9XANT</name>
<dbReference type="InterPro" id="IPR039420">
    <property type="entry name" value="WalR-like"/>
</dbReference>
<dbReference type="SMART" id="SM00448">
    <property type="entry name" value="REC"/>
    <property type="match status" value="1"/>
</dbReference>
<dbReference type="SMART" id="SM00862">
    <property type="entry name" value="Trans_reg_C"/>
    <property type="match status" value="1"/>
</dbReference>
<dbReference type="AlphaFoldDB" id="A0A919F6M8"/>
<dbReference type="InterPro" id="IPR016032">
    <property type="entry name" value="Sig_transdc_resp-reg_C-effctor"/>
</dbReference>
<reference evidence="6" key="1">
    <citation type="journal article" date="2014" name="Int. J. Syst. Evol. Microbiol.">
        <title>Complete genome sequence of Corynebacterium casei LMG S-19264T (=DSM 44701T), isolated from a smear-ripened cheese.</title>
        <authorList>
            <consortium name="US DOE Joint Genome Institute (JGI-PGF)"/>
            <person name="Walter F."/>
            <person name="Albersmeier A."/>
            <person name="Kalinowski J."/>
            <person name="Ruckert C."/>
        </authorList>
    </citation>
    <scope>NUCLEOTIDE SEQUENCE</scope>
    <source>
        <strain evidence="6">JCM 13306</strain>
    </source>
</reference>
<keyword evidence="2" id="KW-0597">Phosphoprotein</keyword>
<comment type="caution">
    <text evidence="6">The sequence shown here is derived from an EMBL/GenBank/DDBJ whole genome shotgun (WGS) entry which is preliminary data.</text>
</comment>
<dbReference type="GO" id="GO:0032993">
    <property type="term" value="C:protein-DNA complex"/>
    <property type="evidence" value="ECO:0007669"/>
    <property type="project" value="TreeGrafter"/>
</dbReference>
<dbReference type="Gene3D" id="6.10.250.690">
    <property type="match status" value="1"/>
</dbReference>
<dbReference type="InterPro" id="IPR036388">
    <property type="entry name" value="WH-like_DNA-bd_sf"/>
</dbReference>
<proteinExistence type="predicted"/>
<evidence type="ECO:0000259" key="5">
    <source>
        <dbReference type="PROSITE" id="PS51755"/>
    </source>
</evidence>
<dbReference type="GO" id="GO:0000156">
    <property type="term" value="F:phosphorelay response regulator activity"/>
    <property type="evidence" value="ECO:0007669"/>
    <property type="project" value="TreeGrafter"/>
</dbReference>
<dbReference type="GO" id="GO:0005829">
    <property type="term" value="C:cytosol"/>
    <property type="evidence" value="ECO:0007669"/>
    <property type="project" value="TreeGrafter"/>
</dbReference>
<dbReference type="Gene3D" id="3.40.50.2300">
    <property type="match status" value="1"/>
</dbReference>
<evidence type="ECO:0000256" key="1">
    <source>
        <dbReference type="ARBA" id="ARBA00023125"/>
    </source>
</evidence>
<reference evidence="6" key="2">
    <citation type="submission" date="2020-09" db="EMBL/GenBank/DDBJ databases">
        <authorList>
            <person name="Sun Q."/>
            <person name="Ohkuma M."/>
        </authorList>
    </citation>
    <scope>NUCLEOTIDE SEQUENCE</scope>
    <source>
        <strain evidence="6">JCM 13306</strain>
    </source>
</reference>
<dbReference type="GO" id="GO:0006355">
    <property type="term" value="P:regulation of DNA-templated transcription"/>
    <property type="evidence" value="ECO:0007669"/>
    <property type="project" value="InterPro"/>
</dbReference>
<dbReference type="GO" id="GO:0000976">
    <property type="term" value="F:transcription cis-regulatory region binding"/>
    <property type="evidence" value="ECO:0007669"/>
    <property type="project" value="TreeGrafter"/>
</dbReference>
<dbReference type="Proteomes" id="UP000623958">
    <property type="component" value="Unassembled WGS sequence"/>
</dbReference>
<dbReference type="Pfam" id="PF00486">
    <property type="entry name" value="Trans_reg_C"/>
    <property type="match status" value="1"/>
</dbReference>
<keyword evidence="7" id="KW-1185">Reference proteome</keyword>
<evidence type="ECO:0000256" key="3">
    <source>
        <dbReference type="PROSITE-ProRule" id="PRU01091"/>
    </source>
</evidence>
<dbReference type="RefSeq" id="WP_434027453.1">
    <property type="nucleotide sequence ID" value="NZ_BNBA01000005.1"/>
</dbReference>
<feature type="modified residue" description="4-aspartylphosphate" evidence="2">
    <location>
        <position position="52"/>
    </location>
</feature>